<dbReference type="KEGG" id="msub:BK009_02010"/>
<dbReference type="EMBL" id="CP017766">
    <property type="protein sequence ID" value="AUB56568.1"/>
    <property type="molecule type" value="Genomic_DNA"/>
</dbReference>
<dbReference type="AlphaFoldDB" id="A0A2H4VEP0"/>
<accession>A0A2H4VEP0</accession>
<reference evidence="4 5" key="1">
    <citation type="submission" date="2016-10" db="EMBL/GenBank/DDBJ databases">
        <title>Comparative genomics between deep and shallow subseafloor isolates.</title>
        <authorList>
            <person name="Ishii S."/>
            <person name="Miller J.R."/>
            <person name="Sutton G."/>
            <person name="Suzuki S."/>
            <person name="Methe B."/>
            <person name="Inagaki F."/>
            <person name="Imachi H."/>
        </authorList>
    </citation>
    <scope>NUCLEOTIDE SEQUENCE [LARGE SCALE GENOMIC DNA]</scope>
    <source>
        <strain evidence="2 4">A8p</strain>
        <strain evidence="1 5">MO-MB1</strain>
    </source>
</reference>
<dbReference type="EMBL" id="JABBYL010000007">
    <property type="protein sequence ID" value="NMO08588.1"/>
    <property type="molecule type" value="Genomic_DNA"/>
</dbReference>
<gene>
    <name evidence="1" type="ORF">BK007_11475</name>
    <name evidence="2" type="ORF">BK009_02010</name>
    <name evidence="3" type="ORF">HG719_01895</name>
</gene>
<sequence length="176" mass="18936">MKKYLIILAVLAVVVMISGCTTTSTINTKNFSTSGMSFQYPETWNVSSQVNNNSTQVMVASPEFISSNATKGSVLLILKLSKSGDNNMSQTRQELMTQAQQSGQNATNATINIAGVTASDISYTGKDTTGNNTYGRLIDFEKNNSLYLLLFASGGGADIDAVKPYFDVIVKSFNVE</sequence>
<evidence type="ECO:0000313" key="4">
    <source>
        <dbReference type="Proteomes" id="UP000232631"/>
    </source>
</evidence>
<dbReference type="EMBL" id="CP017768">
    <property type="protein sequence ID" value="AUB59559.1"/>
    <property type="molecule type" value="Genomic_DNA"/>
</dbReference>
<dbReference type="Proteomes" id="UP000232631">
    <property type="component" value="Chromosome"/>
</dbReference>
<dbReference type="Gene3D" id="3.40.1000.10">
    <property type="entry name" value="Mog1/PsbP, alpha/beta/alpha sandwich"/>
    <property type="match status" value="1"/>
</dbReference>
<dbReference type="Proteomes" id="UP000232806">
    <property type="component" value="Chromosome"/>
</dbReference>
<organism evidence="1 5">
    <name type="scientific">Methanobacterium subterraneum</name>
    <dbReference type="NCBI Taxonomy" id="59277"/>
    <lineage>
        <taxon>Archaea</taxon>
        <taxon>Methanobacteriati</taxon>
        <taxon>Methanobacteriota</taxon>
        <taxon>Methanomada group</taxon>
        <taxon>Methanobacteria</taxon>
        <taxon>Methanobacteriales</taxon>
        <taxon>Methanobacteriaceae</taxon>
        <taxon>Methanobacterium</taxon>
    </lineage>
</organism>
<protein>
    <recommendedName>
        <fullName evidence="7">PsbP C-terminal domain-containing protein</fullName>
    </recommendedName>
</protein>
<evidence type="ECO:0000313" key="6">
    <source>
        <dbReference type="Proteomes" id="UP000591058"/>
    </source>
</evidence>
<evidence type="ECO:0000313" key="1">
    <source>
        <dbReference type="EMBL" id="AUB56568.1"/>
    </source>
</evidence>
<dbReference type="Proteomes" id="UP000591058">
    <property type="component" value="Unassembled WGS sequence"/>
</dbReference>
<proteinExistence type="predicted"/>
<dbReference type="RefSeq" id="WP_100906550.1">
    <property type="nucleotide sequence ID" value="NZ_CP017766.1"/>
</dbReference>
<evidence type="ECO:0008006" key="7">
    <source>
        <dbReference type="Google" id="ProtNLM"/>
    </source>
</evidence>
<evidence type="ECO:0000313" key="3">
    <source>
        <dbReference type="EMBL" id="NMO08588.1"/>
    </source>
</evidence>
<evidence type="ECO:0000313" key="5">
    <source>
        <dbReference type="Proteomes" id="UP000232806"/>
    </source>
</evidence>
<dbReference type="PROSITE" id="PS51257">
    <property type="entry name" value="PROKAR_LIPOPROTEIN"/>
    <property type="match status" value="1"/>
</dbReference>
<keyword evidence="4" id="KW-1185">Reference proteome</keyword>
<accession>A0A2H4VN92</accession>
<dbReference type="Pfam" id="PF18933">
    <property type="entry name" value="PsbP_2"/>
    <property type="match status" value="1"/>
</dbReference>
<dbReference type="GeneID" id="35124149"/>
<reference evidence="3 6" key="2">
    <citation type="submission" date="2020-04" db="EMBL/GenBank/DDBJ databases">
        <title>Draft genome of Methanobacterium subterraneum isolated from animal feces.</title>
        <authorList>
            <person name="Ouboter H.T."/>
            <person name="Berger S."/>
            <person name="Gungor E."/>
            <person name="Jetten M.S.M."/>
            <person name="Welte C.U."/>
        </authorList>
    </citation>
    <scope>NUCLEOTIDE SEQUENCE [LARGE SCALE GENOMIC DNA]</scope>
    <source>
        <strain evidence="3">HO_2020</strain>
    </source>
</reference>
<evidence type="ECO:0000313" key="2">
    <source>
        <dbReference type="EMBL" id="AUB59559.1"/>
    </source>
</evidence>
<name>A0A2H4VEP0_9EURY</name>
<dbReference type="OrthoDB" id="71606at2157"/>